<proteinExistence type="predicted"/>
<dbReference type="SUPFAM" id="SSF53850">
    <property type="entry name" value="Periplasmic binding protein-like II"/>
    <property type="match status" value="1"/>
</dbReference>
<dbReference type="GO" id="GO:0043190">
    <property type="term" value="C:ATP-binding cassette (ABC) transporter complex"/>
    <property type="evidence" value="ECO:0007669"/>
    <property type="project" value="InterPro"/>
</dbReference>
<name>A0A9D2AAB3_9LACO</name>
<feature type="domain" description="ABC-type glycine betaine transport system substrate-binding" evidence="1">
    <location>
        <begin position="6"/>
        <end position="99"/>
    </location>
</feature>
<dbReference type="InterPro" id="IPR007210">
    <property type="entry name" value="ABC_Gly_betaine_transp_sub-bd"/>
</dbReference>
<protein>
    <recommendedName>
        <fullName evidence="1">ABC-type glycine betaine transport system substrate-binding domain-containing protein</fullName>
    </recommendedName>
</protein>
<evidence type="ECO:0000313" key="3">
    <source>
        <dbReference type="Proteomes" id="UP000823963"/>
    </source>
</evidence>
<organism evidence="2 3">
    <name type="scientific">Candidatus Ligilactobacillus excrementigallinarum</name>
    <dbReference type="NCBI Taxonomy" id="2838641"/>
    <lineage>
        <taxon>Bacteria</taxon>
        <taxon>Bacillati</taxon>
        <taxon>Bacillota</taxon>
        <taxon>Bacilli</taxon>
        <taxon>Lactobacillales</taxon>
        <taxon>Lactobacillaceae</taxon>
        <taxon>Ligilactobacillus</taxon>
    </lineage>
</organism>
<evidence type="ECO:0000259" key="1">
    <source>
        <dbReference type="Pfam" id="PF04069"/>
    </source>
</evidence>
<reference evidence="2" key="2">
    <citation type="submission" date="2021-04" db="EMBL/GenBank/DDBJ databases">
        <authorList>
            <person name="Gilroy R."/>
        </authorList>
    </citation>
    <scope>NUCLEOTIDE SEQUENCE</scope>
    <source>
        <strain evidence="2">6627</strain>
    </source>
</reference>
<dbReference type="EMBL" id="DXFP01000047">
    <property type="protein sequence ID" value="HIX02111.1"/>
    <property type="molecule type" value="Genomic_DNA"/>
</dbReference>
<gene>
    <name evidence="2" type="ORF">H9861_05085</name>
</gene>
<evidence type="ECO:0000313" key="2">
    <source>
        <dbReference type="EMBL" id="HIX02111.1"/>
    </source>
</evidence>
<dbReference type="Proteomes" id="UP000823963">
    <property type="component" value="Unassembled WGS sequence"/>
</dbReference>
<dbReference type="Pfam" id="PF04069">
    <property type="entry name" value="OpuAC"/>
    <property type="match status" value="1"/>
</dbReference>
<accession>A0A9D2AAB3</accession>
<dbReference type="GO" id="GO:0022857">
    <property type="term" value="F:transmembrane transporter activity"/>
    <property type="evidence" value="ECO:0007669"/>
    <property type="project" value="InterPro"/>
</dbReference>
<comment type="caution">
    <text evidence="2">The sequence shown here is derived from an EMBL/GenBank/DDBJ whole genome shotgun (WGS) entry which is preliminary data.</text>
</comment>
<dbReference type="AlphaFoldDB" id="A0A9D2AAB3"/>
<reference evidence="2" key="1">
    <citation type="journal article" date="2021" name="PeerJ">
        <title>Extensive microbial diversity within the chicken gut microbiome revealed by metagenomics and culture.</title>
        <authorList>
            <person name="Gilroy R."/>
            <person name="Ravi A."/>
            <person name="Getino M."/>
            <person name="Pursley I."/>
            <person name="Horton D.L."/>
            <person name="Alikhan N.F."/>
            <person name="Baker D."/>
            <person name="Gharbi K."/>
            <person name="Hall N."/>
            <person name="Watson M."/>
            <person name="Adriaenssens E.M."/>
            <person name="Foster-Nyarko E."/>
            <person name="Jarju S."/>
            <person name="Secka A."/>
            <person name="Antonio M."/>
            <person name="Oren A."/>
            <person name="Chaudhuri R.R."/>
            <person name="La Ragione R."/>
            <person name="Hildebrand F."/>
            <person name="Pallen M.J."/>
        </authorList>
    </citation>
    <scope>NUCLEOTIDE SEQUENCE</scope>
    <source>
        <strain evidence="2">6627</strain>
    </source>
</reference>
<dbReference type="Gene3D" id="3.40.190.120">
    <property type="entry name" value="Osmoprotection protein (prox), domain 2"/>
    <property type="match status" value="1"/>
</dbReference>
<sequence>MISLLTAEFAQKYHLEDISNLIPIENHISAGFDTDFAHQNDGYLELSKKYNITFANKIMDPSIKYKTIGEHRINLIDGYTTDAQIKKHHLVMLQDNMHFSHHIKVRL</sequence>